<comment type="caution">
    <text evidence="1">The sequence shown here is derived from an EMBL/GenBank/DDBJ whole genome shotgun (WGS) entry which is preliminary data.</text>
</comment>
<dbReference type="AlphaFoldDB" id="A0A9P4TNC5"/>
<keyword evidence="2" id="KW-1185">Reference proteome</keyword>
<accession>A0A9P4TNC5</accession>
<name>A0A9P4TNC5_9PLEO</name>
<organism evidence="1 2">
    <name type="scientific">Lojkania enalia</name>
    <dbReference type="NCBI Taxonomy" id="147567"/>
    <lineage>
        <taxon>Eukaryota</taxon>
        <taxon>Fungi</taxon>
        <taxon>Dikarya</taxon>
        <taxon>Ascomycota</taxon>
        <taxon>Pezizomycotina</taxon>
        <taxon>Dothideomycetes</taxon>
        <taxon>Pleosporomycetidae</taxon>
        <taxon>Pleosporales</taxon>
        <taxon>Pleosporales incertae sedis</taxon>
        <taxon>Lojkania</taxon>
    </lineage>
</organism>
<reference evidence="2" key="1">
    <citation type="journal article" date="2020" name="Stud. Mycol.">
        <title>101 Dothideomycetes genomes: A test case for predicting lifestyles and emergence of pathogens.</title>
        <authorList>
            <person name="Haridas S."/>
            <person name="Albert R."/>
            <person name="Binder M."/>
            <person name="Bloem J."/>
            <person name="LaButti K."/>
            <person name="Salamov A."/>
            <person name="Andreopoulos B."/>
            <person name="Baker S."/>
            <person name="Barry K."/>
            <person name="Bills G."/>
            <person name="Bluhm B."/>
            <person name="Cannon C."/>
            <person name="Castanera R."/>
            <person name="Culley D."/>
            <person name="Daum C."/>
            <person name="Ezra D."/>
            <person name="Gonzalez J."/>
            <person name="Henrissat B."/>
            <person name="Kuo A."/>
            <person name="Liang C."/>
            <person name="Lipzen A."/>
            <person name="Lutzoni F."/>
            <person name="Magnuson J."/>
            <person name="Mondo S."/>
            <person name="Nolan M."/>
            <person name="Ohm R."/>
            <person name="Pangilinan J."/>
            <person name="Park H.-J."/>
            <person name="Ramirez L."/>
            <person name="Alfaro M."/>
            <person name="Sun H."/>
            <person name="Tritt A."/>
            <person name="Yoshinaga Y."/>
            <person name="Zwiers L.-H."/>
            <person name="Turgeon B."/>
            <person name="Goodwin S."/>
            <person name="Spatafora J."/>
            <person name="Crous P."/>
            <person name="Grigoriev I."/>
        </authorList>
    </citation>
    <scope>NUCLEOTIDE SEQUENCE [LARGE SCALE GENOMIC DNA]</scope>
    <source>
        <strain evidence="2">CBS 304.66</strain>
    </source>
</reference>
<gene>
    <name evidence="1" type="ORF">CC78DRAFT_277905</name>
</gene>
<protein>
    <submittedName>
        <fullName evidence="1">Uncharacterized protein</fullName>
    </submittedName>
</protein>
<dbReference type="Proteomes" id="UP000800093">
    <property type="component" value="Unassembled WGS sequence"/>
</dbReference>
<proteinExistence type="predicted"/>
<evidence type="ECO:0000313" key="1">
    <source>
        <dbReference type="EMBL" id="KAF2269361.1"/>
    </source>
</evidence>
<sequence>MNHSAIHGRLPSAYHRLHSLSQHHALILSADSANIPDRKAVSHCPGSEWCARMVRGMSFSALHGWKSSEFALVTVAQMSDPLGRAIAHIPSPILQALGTVAESIDTHVRTQRKIFLSLRQFQAKGLIVSSRHNHSYPVRLCSLRRLFCRKTSLLCVLVCAYGAPIM</sequence>
<evidence type="ECO:0000313" key="2">
    <source>
        <dbReference type="Proteomes" id="UP000800093"/>
    </source>
</evidence>
<dbReference type="EMBL" id="ML986582">
    <property type="protein sequence ID" value="KAF2269361.1"/>
    <property type="molecule type" value="Genomic_DNA"/>
</dbReference>